<name>X6M8X4_RETFI</name>
<proteinExistence type="predicted"/>
<evidence type="ECO:0000259" key="1">
    <source>
        <dbReference type="PROSITE" id="PS50011"/>
    </source>
</evidence>
<organism evidence="2 3">
    <name type="scientific">Reticulomyxa filosa</name>
    <dbReference type="NCBI Taxonomy" id="46433"/>
    <lineage>
        <taxon>Eukaryota</taxon>
        <taxon>Sar</taxon>
        <taxon>Rhizaria</taxon>
        <taxon>Retaria</taxon>
        <taxon>Foraminifera</taxon>
        <taxon>Monothalamids</taxon>
        <taxon>Reticulomyxidae</taxon>
        <taxon>Reticulomyxa</taxon>
    </lineage>
</organism>
<dbReference type="InterPro" id="IPR000719">
    <property type="entry name" value="Prot_kinase_dom"/>
</dbReference>
<accession>X6M8X4</accession>
<gene>
    <name evidence="2" type="ORF">RFI_26939</name>
</gene>
<dbReference type="PROSITE" id="PS00108">
    <property type="entry name" value="PROTEIN_KINASE_ST"/>
    <property type="match status" value="1"/>
</dbReference>
<dbReference type="GO" id="GO:0004672">
    <property type="term" value="F:protein kinase activity"/>
    <property type="evidence" value="ECO:0007669"/>
    <property type="project" value="InterPro"/>
</dbReference>
<dbReference type="Proteomes" id="UP000023152">
    <property type="component" value="Unassembled WGS sequence"/>
</dbReference>
<dbReference type="PROSITE" id="PS50011">
    <property type="entry name" value="PROTEIN_KINASE_DOM"/>
    <property type="match status" value="1"/>
</dbReference>
<keyword evidence="3" id="KW-1185">Reference proteome</keyword>
<reference evidence="2 3" key="1">
    <citation type="journal article" date="2013" name="Curr. Biol.">
        <title>The Genome of the Foraminiferan Reticulomyxa filosa.</title>
        <authorList>
            <person name="Glockner G."/>
            <person name="Hulsmann N."/>
            <person name="Schleicher M."/>
            <person name="Noegel A.A."/>
            <person name="Eichinger L."/>
            <person name="Gallinger C."/>
            <person name="Pawlowski J."/>
            <person name="Sierra R."/>
            <person name="Euteneuer U."/>
            <person name="Pillet L."/>
            <person name="Moustafa A."/>
            <person name="Platzer M."/>
            <person name="Groth M."/>
            <person name="Szafranski K."/>
            <person name="Schliwa M."/>
        </authorList>
    </citation>
    <scope>NUCLEOTIDE SEQUENCE [LARGE SCALE GENOMIC DNA]</scope>
</reference>
<dbReference type="OrthoDB" id="2186239at2759"/>
<dbReference type="InterPro" id="IPR008271">
    <property type="entry name" value="Ser/Thr_kinase_AS"/>
</dbReference>
<dbReference type="SUPFAM" id="SSF56112">
    <property type="entry name" value="Protein kinase-like (PK-like)"/>
    <property type="match status" value="1"/>
</dbReference>
<protein>
    <recommendedName>
        <fullName evidence="1">Protein kinase domain-containing protein</fullName>
    </recommendedName>
</protein>
<evidence type="ECO:0000313" key="2">
    <source>
        <dbReference type="EMBL" id="ETO10438.1"/>
    </source>
</evidence>
<comment type="caution">
    <text evidence="2">The sequence shown here is derived from an EMBL/GenBank/DDBJ whole genome shotgun (WGS) entry which is preliminary data.</text>
</comment>
<dbReference type="Pfam" id="PF00069">
    <property type="entry name" value="Pkinase"/>
    <property type="match status" value="1"/>
</dbReference>
<dbReference type="GO" id="GO:0005524">
    <property type="term" value="F:ATP binding"/>
    <property type="evidence" value="ECO:0007669"/>
    <property type="project" value="InterPro"/>
</dbReference>
<dbReference type="Gene3D" id="1.10.510.10">
    <property type="entry name" value="Transferase(Phosphotransferase) domain 1"/>
    <property type="match status" value="1"/>
</dbReference>
<dbReference type="InterPro" id="IPR011009">
    <property type="entry name" value="Kinase-like_dom_sf"/>
</dbReference>
<feature type="domain" description="Protein kinase" evidence="1">
    <location>
        <begin position="1"/>
        <end position="254"/>
    </location>
</feature>
<dbReference type="PANTHER" id="PTHR44167">
    <property type="entry name" value="OVARIAN-SPECIFIC SERINE/THREONINE-PROTEIN KINASE LOK-RELATED"/>
    <property type="match status" value="1"/>
</dbReference>
<dbReference type="SMART" id="SM00220">
    <property type="entry name" value="S_TKc"/>
    <property type="match status" value="1"/>
</dbReference>
<dbReference type="EMBL" id="ASPP01023471">
    <property type="protein sequence ID" value="ETO10438.1"/>
    <property type="molecule type" value="Genomic_DNA"/>
</dbReference>
<dbReference type="PANTHER" id="PTHR44167:SF24">
    <property type="entry name" value="SERINE_THREONINE-PROTEIN KINASE CHK2"/>
    <property type="match status" value="1"/>
</dbReference>
<sequence>MQIHGQYVEVDILYQCEHPSIVRIVDCFDRKDDMCYVMEYMNGGSLRDVIDNNALAAIMGNGSADKNMERMFAEIMYQILEGLHYLHNKGIIHRDIKPENILLNDQKQVKICDLTTVTQMEWMEATLWSTFADHPSTVIWSRVTGFVGTPTYACPEMYLRTPYDESCDMWSTGCIFYFMLTTKDLFHWNSEDDPTRSQLAQDILTFDVGLNNFLSFFFFGLFIEKQLISLLKGLLSVDVATRLSANEALSHPWIKESTDTSQFAHIKTHNEKVSKYLAIWERGVTSVMECVRILDILSLLVSSRPVITVERPTITVDEMKGQHETVEWDHTDPHEVSAARSSSRRLSSFLMNVDVFSTYSPIAYTPTTTSEKNYRDDDNAVNEWLPGVVGSPLTSPREDWTNAPFTTLAQHQSSEEIHRVVNDLLKEQQRHESQIFPNVLVHSNPTGLLHLPGFSIEDKKPPVFRLNSVSRQLAEAFRGSRYPHPLSPPYPLAKVTSAGNDSVVSYEESKHDLASPEASLTLDVATILTEMEQTEKPAETHD</sequence>
<evidence type="ECO:0000313" key="3">
    <source>
        <dbReference type="Proteomes" id="UP000023152"/>
    </source>
</evidence>
<dbReference type="AlphaFoldDB" id="X6M8X4"/>